<evidence type="ECO:0000256" key="2">
    <source>
        <dbReference type="ARBA" id="ARBA00022980"/>
    </source>
</evidence>
<dbReference type="SUPFAM" id="SSF54211">
    <property type="entry name" value="Ribosomal protein S5 domain 2-like"/>
    <property type="match status" value="1"/>
</dbReference>
<evidence type="ECO:0000256" key="1">
    <source>
        <dbReference type="ARBA" id="ARBA00005251"/>
    </source>
</evidence>
<dbReference type="Gene3D" id="3.30.230.10">
    <property type="match status" value="1"/>
</dbReference>
<dbReference type="InterPro" id="IPR020568">
    <property type="entry name" value="Ribosomal_Su5_D2-typ_SF"/>
</dbReference>
<keyword evidence="3" id="KW-0687">Ribonucleoprotein</keyword>
<dbReference type="PANTHER" id="PTHR21569">
    <property type="entry name" value="RIBOSOMAL PROTEIN S9"/>
    <property type="match status" value="1"/>
</dbReference>
<dbReference type="GO" id="GO:0003735">
    <property type="term" value="F:structural constituent of ribosome"/>
    <property type="evidence" value="ECO:0007669"/>
    <property type="project" value="InterPro"/>
</dbReference>
<dbReference type="EMBL" id="LAZR01051709">
    <property type="protein sequence ID" value="KKK84584.1"/>
    <property type="molecule type" value="Genomic_DNA"/>
</dbReference>
<gene>
    <name evidence="4" type="ORF">LCGC14_2781890</name>
</gene>
<comment type="caution">
    <text evidence="4">The sequence shown here is derived from an EMBL/GenBank/DDBJ whole genome shotgun (WGS) entry which is preliminary data.</text>
</comment>
<keyword evidence="2" id="KW-0689">Ribosomal protein</keyword>
<dbReference type="InterPro" id="IPR014721">
    <property type="entry name" value="Ribsml_uS5_D2-typ_fold_subgr"/>
</dbReference>
<protein>
    <recommendedName>
        <fullName evidence="5">30S ribosomal protein S9</fullName>
    </recommendedName>
</protein>
<reference evidence="4" key="1">
    <citation type="journal article" date="2015" name="Nature">
        <title>Complex archaea that bridge the gap between prokaryotes and eukaryotes.</title>
        <authorList>
            <person name="Spang A."/>
            <person name="Saw J.H."/>
            <person name="Jorgensen S.L."/>
            <person name="Zaremba-Niedzwiedzka K."/>
            <person name="Martijn J."/>
            <person name="Lind A.E."/>
            <person name="van Eijk R."/>
            <person name="Schleper C."/>
            <person name="Guy L."/>
            <person name="Ettema T.J."/>
        </authorList>
    </citation>
    <scope>NUCLEOTIDE SEQUENCE</scope>
</reference>
<comment type="similarity">
    <text evidence="1">Belongs to the universal ribosomal protein uS9 family.</text>
</comment>
<organism evidence="4">
    <name type="scientific">marine sediment metagenome</name>
    <dbReference type="NCBI Taxonomy" id="412755"/>
    <lineage>
        <taxon>unclassified sequences</taxon>
        <taxon>metagenomes</taxon>
        <taxon>ecological metagenomes</taxon>
    </lineage>
</organism>
<proteinExistence type="inferred from homology"/>
<dbReference type="PANTHER" id="PTHR21569:SF1">
    <property type="entry name" value="SMALL RIBOSOMAL SUBUNIT PROTEIN US9M"/>
    <property type="match status" value="1"/>
</dbReference>
<evidence type="ECO:0000256" key="3">
    <source>
        <dbReference type="ARBA" id="ARBA00023274"/>
    </source>
</evidence>
<dbReference type="GO" id="GO:0003723">
    <property type="term" value="F:RNA binding"/>
    <property type="evidence" value="ECO:0007669"/>
    <property type="project" value="TreeGrafter"/>
</dbReference>
<dbReference type="InterPro" id="IPR000754">
    <property type="entry name" value="Ribosomal_uS9"/>
</dbReference>
<dbReference type="AlphaFoldDB" id="A0A0F9B1P1"/>
<dbReference type="Pfam" id="PF00380">
    <property type="entry name" value="Ribosomal_S9"/>
    <property type="match status" value="1"/>
</dbReference>
<dbReference type="GO" id="GO:0006412">
    <property type="term" value="P:translation"/>
    <property type="evidence" value="ECO:0007669"/>
    <property type="project" value="InterPro"/>
</dbReference>
<evidence type="ECO:0008006" key="5">
    <source>
        <dbReference type="Google" id="ProtNLM"/>
    </source>
</evidence>
<sequence length="146" mass="16554">MATATSDFLGTGRRKSSVARVRVRPGEGKIMVNKRPLDDYFVRLQDRNSVVAPLEQTGARGEVDVIIRVHGGGITGQADACKLGWEMKLRLSLQCTVEITTSVQTMMRRWRRFWKSHDTKMSRLWSLVPPLILEDTVLPVQRFATN</sequence>
<dbReference type="GO" id="GO:0022627">
    <property type="term" value="C:cytosolic small ribosomal subunit"/>
    <property type="evidence" value="ECO:0007669"/>
    <property type="project" value="TreeGrafter"/>
</dbReference>
<evidence type="ECO:0000313" key="4">
    <source>
        <dbReference type="EMBL" id="KKK84584.1"/>
    </source>
</evidence>
<accession>A0A0F9B1P1</accession>
<name>A0A0F9B1P1_9ZZZZ</name>